<proteinExistence type="predicted"/>
<reference evidence="1" key="1">
    <citation type="journal article" date="2015" name="Nature">
        <title>Complex archaea that bridge the gap between prokaryotes and eukaryotes.</title>
        <authorList>
            <person name="Spang A."/>
            <person name="Saw J.H."/>
            <person name="Jorgensen S.L."/>
            <person name="Zaremba-Niedzwiedzka K."/>
            <person name="Martijn J."/>
            <person name="Lind A.E."/>
            <person name="van Eijk R."/>
            <person name="Schleper C."/>
            <person name="Guy L."/>
            <person name="Ettema T.J."/>
        </authorList>
    </citation>
    <scope>NUCLEOTIDE SEQUENCE</scope>
</reference>
<feature type="non-terminal residue" evidence="1">
    <location>
        <position position="1"/>
    </location>
</feature>
<gene>
    <name evidence="1" type="ORF">LCGC14_1808810</name>
</gene>
<protein>
    <submittedName>
        <fullName evidence="1">Uncharacterized protein</fullName>
    </submittedName>
</protein>
<comment type="caution">
    <text evidence="1">The sequence shown here is derived from an EMBL/GenBank/DDBJ whole genome shotgun (WGS) entry which is preliminary data.</text>
</comment>
<evidence type="ECO:0000313" key="1">
    <source>
        <dbReference type="EMBL" id="KKM00004.1"/>
    </source>
</evidence>
<dbReference type="EMBL" id="LAZR01017535">
    <property type="protein sequence ID" value="KKM00004.1"/>
    <property type="molecule type" value="Genomic_DNA"/>
</dbReference>
<organism evidence="1">
    <name type="scientific">marine sediment metagenome</name>
    <dbReference type="NCBI Taxonomy" id="412755"/>
    <lineage>
        <taxon>unclassified sequences</taxon>
        <taxon>metagenomes</taxon>
        <taxon>ecological metagenomes</taxon>
    </lineage>
</organism>
<accession>A0A0F9GMK2</accession>
<dbReference type="AlphaFoldDB" id="A0A0F9GMK2"/>
<sequence>GTDYIDIVIGGMTGLFAVWNVADDTPVFYVNERGDTDIAGDLTVGTLILTDGSITDSSGTIDFGNEVLSTSGKIISTGLEHTGDPDTYFVFGTDQFALYCGGAFMIQALESFINDKVEINPNEADIDFIVNGDTVADLFKIDAGTDSVRMKGGLKILEQAAADGDVAAYGQLWVKNTTPCELWFTDDAGLDTQIV</sequence>
<name>A0A0F9GMK2_9ZZZZ</name>